<proteinExistence type="predicted"/>
<evidence type="ECO:0000256" key="1">
    <source>
        <dbReference type="SAM" id="MobiDB-lite"/>
    </source>
</evidence>
<dbReference type="EnsemblPlants" id="AUR62042948-RA">
    <property type="protein sequence ID" value="AUR62042948-RA:cds"/>
    <property type="gene ID" value="AUR62042948"/>
</dbReference>
<evidence type="ECO:0000313" key="4">
    <source>
        <dbReference type="EnsemblPlants" id="AUR62042948-RA:cds"/>
    </source>
</evidence>
<keyword evidence="5" id="KW-1185">Reference proteome</keyword>
<feature type="region of interest" description="Disordered" evidence="1">
    <location>
        <begin position="333"/>
        <end position="485"/>
    </location>
</feature>
<dbReference type="Proteomes" id="UP000596660">
    <property type="component" value="Unplaced"/>
</dbReference>
<organism evidence="4 5">
    <name type="scientific">Chenopodium quinoa</name>
    <name type="common">Quinoa</name>
    <dbReference type="NCBI Taxonomy" id="63459"/>
    <lineage>
        <taxon>Eukaryota</taxon>
        <taxon>Viridiplantae</taxon>
        <taxon>Streptophyta</taxon>
        <taxon>Embryophyta</taxon>
        <taxon>Tracheophyta</taxon>
        <taxon>Spermatophyta</taxon>
        <taxon>Magnoliopsida</taxon>
        <taxon>eudicotyledons</taxon>
        <taxon>Gunneridae</taxon>
        <taxon>Pentapetalae</taxon>
        <taxon>Caryophyllales</taxon>
        <taxon>Chenopodiaceae</taxon>
        <taxon>Chenopodioideae</taxon>
        <taxon>Atripliceae</taxon>
        <taxon>Chenopodium</taxon>
    </lineage>
</organism>
<evidence type="ECO:0000313" key="5">
    <source>
        <dbReference type="Proteomes" id="UP000596660"/>
    </source>
</evidence>
<dbReference type="GeneID" id="110697650"/>
<feature type="domain" description="DUF4378" evidence="2">
    <location>
        <begin position="753"/>
        <end position="900"/>
    </location>
</feature>
<evidence type="ECO:0000259" key="3">
    <source>
        <dbReference type="Pfam" id="PF14383"/>
    </source>
</evidence>
<dbReference type="PANTHER" id="PTHR21726:SF29">
    <property type="entry name" value="EXPRESSED PROTEIN"/>
    <property type="match status" value="1"/>
</dbReference>
<protein>
    <recommendedName>
        <fullName evidence="6">DUF4378 domain-containing protein</fullName>
    </recommendedName>
</protein>
<feature type="compositionally biased region" description="Polar residues" evidence="1">
    <location>
        <begin position="699"/>
        <end position="708"/>
    </location>
</feature>
<feature type="compositionally biased region" description="Low complexity" evidence="1">
    <location>
        <begin position="729"/>
        <end position="739"/>
    </location>
</feature>
<dbReference type="KEGG" id="cqi:110697650"/>
<dbReference type="AlphaFoldDB" id="A0A803NAE9"/>
<dbReference type="Pfam" id="PF14383">
    <property type="entry name" value="VARLMGL"/>
    <property type="match status" value="1"/>
</dbReference>
<accession>A0A803NAE9</accession>
<dbReference type="PANTHER" id="PTHR21726">
    <property type="entry name" value="PHOSPHATIDYLINOSITOL N-ACETYLGLUCOSAMINYLTRANSFERASE SUBUNIT P DOWN SYNDROME CRITICAL REGION PROTEIN 5 -RELATED"/>
    <property type="match status" value="1"/>
</dbReference>
<name>A0A803NAE9_CHEQI</name>
<evidence type="ECO:0000259" key="2">
    <source>
        <dbReference type="Pfam" id="PF14309"/>
    </source>
</evidence>
<feature type="region of interest" description="Disordered" evidence="1">
    <location>
        <begin position="597"/>
        <end position="624"/>
    </location>
</feature>
<dbReference type="InterPro" id="IPR025486">
    <property type="entry name" value="DUF4378"/>
</dbReference>
<feature type="domain" description="DUF3741" evidence="3">
    <location>
        <begin position="84"/>
        <end position="111"/>
    </location>
</feature>
<evidence type="ECO:0008006" key="6">
    <source>
        <dbReference type="Google" id="ProtNLM"/>
    </source>
</evidence>
<dbReference type="InterPro" id="IPR032795">
    <property type="entry name" value="DUF3741-assoc"/>
</dbReference>
<gene>
    <name evidence="4" type="primary">LOC110697650</name>
</gene>
<dbReference type="RefSeq" id="XP_021730719.1">
    <property type="nucleotide sequence ID" value="XM_021875027.1"/>
</dbReference>
<dbReference type="RefSeq" id="XP_021730720.1">
    <property type="nucleotide sequence ID" value="XM_021875028.1"/>
</dbReference>
<dbReference type="Pfam" id="PF14309">
    <property type="entry name" value="DUF4378"/>
    <property type="match status" value="1"/>
</dbReference>
<reference evidence="4" key="2">
    <citation type="submission" date="2021-03" db="UniProtKB">
        <authorList>
            <consortium name="EnsemblPlants"/>
        </authorList>
    </citation>
    <scope>IDENTIFICATION</scope>
</reference>
<feature type="compositionally biased region" description="Polar residues" evidence="1">
    <location>
        <begin position="370"/>
        <end position="389"/>
    </location>
</feature>
<feature type="compositionally biased region" description="Polar residues" evidence="1">
    <location>
        <begin position="287"/>
        <end position="302"/>
    </location>
</feature>
<dbReference type="OrthoDB" id="765769at2759"/>
<feature type="region of interest" description="Disordered" evidence="1">
    <location>
        <begin position="281"/>
        <end position="319"/>
    </location>
</feature>
<dbReference type="Gramene" id="AUR62042948-RA">
    <property type="protein sequence ID" value="AUR62042948-RA:cds"/>
    <property type="gene ID" value="AUR62042948"/>
</dbReference>
<reference evidence="4" key="1">
    <citation type="journal article" date="2017" name="Nature">
        <title>The genome of Chenopodium quinoa.</title>
        <authorList>
            <person name="Jarvis D.E."/>
            <person name="Ho Y.S."/>
            <person name="Lightfoot D.J."/>
            <person name="Schmoeckel S.M."/>
            <person name="Li B."/>
            <person name="Borm T.J.A."/>
            <person name="Ohyanagi H."/>
            <person name="Mineta K."/>
            <person name="Michell C.T."/>
            <person name="Saber N."/>
            <person name="Kharbatia N.M."/>
            <person name="Rupper R.R."/>
            <person name="Sharp A.R."/>
            <person name="Dally N."/>
            <person name="Boughton B.A."/>
            <person name="Woo Y.H."/>
            <person name="Gao G."/>
            <person name="Schijlen E.G.W.M."/>
            <person name="Guo X."/>
            <person name="Momin A.A."/>
            <person name="Negrao S."/>
            <person name="Al-Babili S."/>
            <person name="Gehring C."/>
            <person name="Roessner U."/>
            <person name="Jung C."/>
            <person name="Murphy K."/>
            <person name="Arold S.T."/>
            <person name="Gojobori T."/>
            <person name="van der Linden C.G."/>
            <person name="van Loo E.N."/>
            <person name="Jellen E.N."/>
            <person name="Maughan P.J."/>
            <person name="Tester M."/>
        </authorList>
    </citation>
    <scope>NUCLEOTIDE SEQUENCE [LARGE SCALE GENOMIC DNA]</scope>
    <source>
        <strain evidence="4">cv. PI 614886</strain>
    </source>
</reference>
<dbReference type="OMA" id="MVRRNEW"/>
<feature type="region of interest" description="Disordered" evidence="1">
    <location>
        <begin position="32"/>
        <end position="57"/>
    </location>
</feature>
<feature type="compositionally biased region" description="Polar residues" evidence="1">
    <location>
        <begin position="468"/>
        <end position="485"/>
    </location>
</feature>
<sequence>MGGDKHGSKSGRYVGGFFQLFDWNAKSRKKLFSSRSDSPEYSKQGKKGEESFPMTRKRVEEEEEYGAFGAGFSARGGSDYSCASSVTDDDGFGSKAPGVVARLMGLDSLPMSIGMESYPSPFFDSISLGEAPFRGRNLDFYHDHQVMHSSHLFDKMEPTTRNNDFETRSMKLPNRPIEKFQTDTLPPKSAKTIPITHHKLLSPIKSPIFVPSQDAAHIMEAAAKIIEPGPSATPRAKISSAGSSSVPLKVREIREKLEAAQKPSRAPVLTQRQVESNAAKYLKGQPMNRSWNGLNETSSFRASPSREDSSAAVKKKGKSISLAIQAKVNVQKREGLTSNSRSLGDSEEQDDSKSSQSSRNQASGPKFSNRKSLNQSASSVLRQNNQKQNCPPHRERSSAPKASVTTTIGKKPYSEDTSHSRQKSLAREAGTSRTSSRKSSLHARDVVDKGVPYAGVRNVPRKKRSIDGNLQYNKNQVPEKPSQSTVMADKQFNWIEESRRKGMDVVSFTFTAPITRSQLGSEPSRQLVEKGSNICFDDGSKMLTNSDLTRLSSPGLNGIKGDALSKLLEQKLKELTSNFENSHSTIVKTGTAAESAVVPGSAESATGKAREKMSQQEPLDTDSHIYPGLFDYEAEQFTRKFSFQAGEAMEKYSHDKVEAKKWNDCHSPSPVSILEPSILTESCCSSESMASSITEESKQQCSSVQAQQEFGPDSLQKSQASREADAEVSDSASSTSSQITSEKYSMKSTAWELGYVKDILCNVELMFKDYVAGRTREIVNPHLFDQMERRQGGGKDEFKLERKMLFDCVSECLDLKCQRFVGGGLEMWKKGIATLKRKERLAEEVYKEIQGWRNLGNSMVDELVNKDMSSKYGRWLDFEVDEFMVGVDIEDQILDSLVGEIVSDVLSLQ</sequence>
<feature type="region of interest" description="Disordered" evidence="1">
    <location>
        <begin position="695"/>
        <end position="739"/>
    </location>
</feature>